<organism evidence="1 2">
    <name type="scientific">Leptospira santarosai str. ZUN179</name>
    <dbReference type="NCBI Taxonomy" id="1049985"/>
    <lineage>
        <taxon>Bacteria</taxon>
        <taxon>Pseudomonadati</taxon>
        <taxon>Spirochaetota</taxon>
        <taxon>Spirochaetia</taxon>
        <taxon>Leptospirales</taxon>
        <taxon>Leptospiraceae</taxon>
        <taxon>Leptospira</taxon>
    </lineage>
</organism>
<name>M6UYR9_9LEPT</name>
<proteinExistence type="predicted"/>
<gene>
    <name evidence="1" type="ORF">LEP1GSC187_0644</name>
</gene>
<evidence type="ECO:0000313" key="1">
    <source>
        <dbReference type="EMBL" id="EMO46149.1"/>
    </source>
</evidence>
<accession>M6UYR9</accession>
<comment type="caution">
    <text evidence="1">The sequence shown here is derived from an EMBL/GenBank/DDBJ whole genome shotgun (WGS) entry which is preliminary data.</text>
</comment>
<protein>
    <submittedName>
        <fullName evidence="1">Uncharacterized protein</fullName>
    </submittedName>
</protein>
<reference evidence="1 2" key="1">
    <citation type="submission" date="2013-01" db="EMBL/GenBank/DDBJ databases">
        <authorList>
            <person name="Harkins D.M."/>
            <person name="Durkin A.S."/>
            <person name="Brinkac L.M."/>
            <person name="Haft D.H."/>
            <person name="Selengut J.D."/>
            <person name="Sanka R."/>
            <person name="DePew J."/>
            <person name="Purushe J."/>
            <person name="Matthias M.A."/>
            <person name="Vinetz J.M."/>
            <person name="Sutton G.G."/>
            <person name="Nierman W.C."/>
            <person name="Fouts D.E."/>
        </authorList>
    </citation>
    <scope>NUCLEOTIDE SEQUENCE [LARGE SCALE GENOMIC DNA]</scope>
    <source>
        <strain evidence="1 2">ZUN179</strain>
    </source>
</reference>
<dbReference type="EMBL" id="AHOQ02000022">
    <property type="protein sequence ID" value="EMO46149.1"/>
    <property type="molecule type" value="Genomic_DNA"/>
</dbReference>
<evidence type="ECO:0000313" key="2">
    <source>
        <dbReference type="Proteomes" id="UP000012160"/>
    </source>
</evidence>
<sequence length="50" mass="6126">MNRMRNHFPKDRGKDEGFVSESMGRTFFSESRFHFYIGWDMRSFYADFFG</sequence>
<dbReference type="AlphaFoldDB" id="M6UYR9"/>
<dbReference type="Proteomes" id="UP000012160">
    <property type="component" value="Unassembled WGS sequence"/>
</dbReference>